<protein>
    <submittedName>
        <fullName evidence="5">ABC transporter substrate-binding protein</fullName>
    </submittedName>
</protein>
<dbReference type="SUPFAM" id="SSF53850">
    <property type="entry name" value="Periplasmic binding protein-like II"/>
    <property type="match status" value="1"/>
</dbReference>
<evidence type="ECO:0000313" key="5">
    <source>
        <dbReference type="EMBL" id="XBH17798.1"/>
    </source>
</evidence>
<accession>A0AAU7DJ75</accession>
<evidence type="ECO:0000256" key="2">
    <source>
        <dbReference type="ARBA" id="ARBA00022448"/>
    </source>
</evidence>
<dbReference type="PANTHER" id="PTHR30290">
    <property type="entry name" value="PERIPLASMIC BINDING COMPONENT OF ABC TRANSPORTER"/>
    <property type="match status" value="1"/>
</dbReference>
<dbReference type="InterPro" id="IPR039424">
    <property type="entry name" value="SBP_5"/>
</dbReference>
<dbReference type="InterPro" id="IPR000914">
    <property type="entry name" value="SBP_5_dom"/>
</dbReference>
<dbReference type="PANTHER" id="PTHR30290:SF9">
    <property type="entry name" value="OLIGOPEPTIDE-BINDING PROTEIN APPA"/>
    <property type="match status" value="1"/>
</dbReference>
<dbReference type="CDD" id="cd00995">
    <property type="entry name" value="PBP2_NikA_DppA_OppA_like"/>
    <property type="match status" value="1"/>
</dbReference>
<feature type="domain" description="Solute-binding protein family 5" evidence="4">
    <location>
        <begin position="63"/>
        <end position="353"/>
    </location>
</feature>
<dbReference type="GO" id="GO:1904680">
    <property type="term" value="F:peptide transmembrane transporter activity"/>
    <property type="evidence" value="ECO:0007669"/>
    <property type="project" value="TreeGrafter"/>
</dbReference>
<organism evidence="5">
    <name type="scientific">Telmatobacter sp. DSM 110680</name>
    <dbReference type="NCBI Taxonomy" id="3036704"/>
    <lineage>
        <taxon>Bacteria</taxon>
        <taxon>Pseudomonadati</taxon>
        <taxon>Acidobacteriota</taxon>
        <taxon>Terriglobia</taxon>
        <taxon>Terriglobales</taxon>
        <taxon>Acidobacteriaceae</taxon>
        <taxon>Telmatobacter</taxon>
    </lineage>
</organism>
<sequence>MLRRFAISFLLVSVGICAWGRTRSHYGGTLRVEIAGDPWERQDGIARRLVYDSLTELDSSGAVHPALALTWDSDNNNHRWQFRLRPGVHFHDGTSLTSAAVAVSLTGSCTADCPWGAVKAVGQLVVFTSDSPMPNLPALLAGDQFLIAQTTTPDGETPAGRIGTGPFQMTGFSNGVLTLTANENCWQGRPFADAMEIRVRRPVREQWLDLSVGRTDVVEVPAELLRQAQQQRMTVLISPPVRLLVMQVTDMGALANVKLRGAIAAAVDRSAIYSVIFQKQGQVTASLLPQRMTGYSFLFPTDRDLNKAHELRGGLTTGTLTLATEGDGAMQLAAQRIGLNLREAGFNVQMASPGAQRADLVLREIRVAEIEPSAALEQILRSVGDFTPMTATTAQELLKAEQNALDQKTVVPLLDLPRAYATGARVRDLRLRTDGMPDLADASLEAAQ</sequence>
<evidence type="ECO:0000256" key="1">
    <source>
        <dbReference type="ARBA" id="ARBA00005695"/>
    </source>
</evidence>
<comment type="similarity">
    <text evidence="1">Belongs to the bacterial solute-binding protein 5 family.</text>
</comment>
<evidence type="ECO:0000259" key="4">
    <source>
        <dbReference type="Pfam" id="PF00496"/>
    </source>
</evidence>
<dbReference type="Gene3D" id="3.10.105.10">
    <property type="entry name" value="Dipeptide-binding Protein, Domain 3"/>
    <property type="match status" value="1"/>
</dbReference>
<dbReference type="AlphaFoldDB" id="A0AAU7DJ75"/>
<keyword evidence="2" id="KW-0813">Transport</keyword>
<name>A0AAU7DJ75_9BACT</name>
<evidence type="ECO:0000256" key="3">
    <source>
        <dbReference type="ARBA" id="ARBA00022729"/>
    </source>
</evidence>
<dbReference type="GO" id="GO:0015833">
    <property type="term" value="P:peptide transport"/>
    <property type="evidence" value="ECO:0007669"/>
    <property type="project" value="TreeGrafter"/>
</dbReference>
<proteinExistence type="inferred from homology"/>
<dbReference type="EMBL" id="CP121196">
    <property type="protein sequence ID" value="XBH17798.1"/>
    <property type="molecule type" value="Genomic_DNA"/>
</dbReference>
<reference evidence="5" key="1">
    <citation type="submission" date="2023-03" db="EMBL/GenBank/DDBJ databases">
        <title>Edaphobacter sp.</title>
        <authorList>
            <person name="Huber K.J."/>
            <person name="Papendorf J."/>
            <person name="Pilke C."/>
            <person name="Bunk B."/>
            <person name="Sproeer C."/>
            <person name="Pester M."/>
        </authorList>
    </citation>
    <scope>NUCLEOTIDE SEQUENCE</scope>
    <source>
        <strain evidence="5">DSM 110680</strain>
    </source>
</reference>
<keyword evidence="3" id="KW-0732">Signal</keyword>
<gene>
    <name evidence="5" type="ORF">P8935_00350</name>
</gene>
<dbReference type="Gene3D" id="3.40.190.10">
    <property type="entry name" value="Periplasmic binding protein-like II"/>
    <property type="match status" value="1"/>
</dbReference>
<dbReference type="Pfam" id="PF00496">
    <property type="entry name" value="SBP_bac_5"/>
    <property type="match status" value="1"/>
</dbReference>
<dbReference type="RefSeq" id="WP_348263023.1">
    <property type="nucleotide sequence ID" value="NZ_CP121196.1"/>
</dbReference>